<accession>A0ABQ9SCB2</accession>
<dbReference type="InterPro" id="IPR021858">
    <property type="entry name" value="Fun_TF"/>
</dbReference>
<dbReference type="Proteomes" id="UP001241169">
    <property type="component" value="Unassembled WGS sequence"/>
</dbReference>
<name>A0ABQ9SCB2_9PEZI</name>
<reference evidence="3 4" key="1">
    <citation type="submission" date="2016-10" db="EMBL/GenBank/DDBJ databases">
        <title>The genome sequence of Colletotrichum fioriniae PJ7.</title>
        <authorList>
            <person name="Baroncelli R."/>
        </authorList>
    </citation>
    <scope>NUCLEOTIDE SEQUENCE [LARGE SCALE GENOMIC DNA]</scope>
    <source>
        <strain evidence="3 4">IMI 384185</strain>
    </source>
</reference>
<dbReference type="RefSeq" id="XP_060346284.1">
    <property type="nucleotide sequence ID" value="XM_060494102.1"/>
</dbReference>
<dbReference type="GeneID" id="85378001"/>
<keyword evidence="4" id="KW-1185">Reference proteome</keyword>
<dbReference type="PANTHER" id="PTHR37534:SF9">
    <property type="entry name" value="ZN(II)2CYS6 TRANSCRIPTION FACTOR (EUROFUNG)"/>
    <property type="match status" value="1"/>
</dbReference>
<sequence>MSAEPATATLRSLVESLSRLSQPSTQRTWIYQAAQYYSRALELLKKAIYLLGPMEGAAESAETANVFAAVAMLGTFEMMDAPADGWRAHLDALPMFASTNTEAAFSPMTLPRITVKGSAFWNLVRLDLICAFVSERQTRLNLESIPSWQNAGLAVDDTGEVLAFSPFTSTRCDASSDIIEDAKSNELLWLLGKVINFLTAGDAMNPEDFALPLDQRLPLGVTQEQLLERWEVLDTELRKWQSGLPPTFEAIARTNTGCASMELEQIWYELPVCAAAMQTYHMVSILLLANRPQESTVIRSTLASRLRHYRTIPRRVLWHAREICGVNLADPVDSVRIHSILPLFIAGQVVDDPQEQSLIQDLLSSIETDLGWTTHYHRDKLYQGWIEMAQPV</sequence>
<evidence type="ECO:0000313" key="3">
    <source>
        <dbReference type="EMBL" id="KAK1533130.1"/>
    </source>
</evidence>
<gene>
    <name evidence="3" type="ORF">CPAR01_09838</name>
</gene>
<organism evidence="3 4">
    <name type="scientific">Colletotrichum paranaense</name>
    <dbReference type="NCBI Taxonomy" id="1914294"/>
    <lineage>
        <taxon>Eukaryota</taxon>
        <taxon>Fungi</taxon>
        <taxon>Dikarya</taxon>
        <taxon>Ascomycota</taxon>
        <taxon>Pezizomycotina</taxon>
        <taxon>Sordariomycetes</taxon>
        <taxon>Hypocreomycetidae</taxon>
        <taxon>Glomerellales</taxon>
        <taxon>Glomerellaceae</taxon>
        <taxon>Colletotrichum</taxon>
        <taxon>Colletotrichum acutatum species complex</taxon>
    </lineage>
</organism>
<evidence type="ECO:0000256" key="1">
    <source>
        <dbReference type="ARBA" id="ARBA00004123"/>
    </source>
</evidence>
<evidence type="ECO:0008006" key="5">
    <source>
        <dbReference type="Google" id="ProtNLM"/>
    </source>
</evidence>
<dbReference type="EMBL" id="MOPA01000008">
    <property type="protein sequence ID" value="KAK1533130.1"/>
    <property type="molecule type" value="Genomic_DNA"/>
</dbReference>
<keyword evidence="2" id="KW-0539">Nucleus</keyword>
<comment type="subcellular location">
    <subcellularLocation>
        <location evidence="1">Nucleus</location>
    </subcellularLocation>
</comment>
<protein>
    <recommendedName>
        <fullName evidence="5">C6 zinc finger domain-containing protein</fullName>
    </recommendedName>
</protein>
<comment type="caution">
    <text evidence="3">The sequence shown here is derived from an EMBL/GenBank/DDBJ whole genome shotgun (WGS) entry which is preliminary data.</text>
</comment>
<dbReference type="Pfam" id="PF11951">
    <property type="entry name" value="Fungal_trans_2"/>
    <property type="match status" value="1"/>
</dbReference>
<proteinExistence type="predicted"/>
<evidence type="ECO:0000256" key="2">
    <source>
        <dbReference type="ARBA" id="ARBA00023242"/>
    </source>
</evidence>
<evidence type="ECO:0000313" key="4">
    <source>
        <dbReference type="Proteomes" id="UP001241169"/>
    </source>
</evidence>
<dbReference type="PANTHER" id="PTHR37534">
    <property type="entry name" value="TRANSCRIPTIONAL ACTIVATOR PROTEIN UGA3"/>
    <property type="match status" value="1"/>
</dbReference>